<feature type="domain" description="Sigma 54 modulation/S30EA ribosomal protein C-terminal" evidence="3">
    <location>
        <begin position="113"/>
        <end position="168"/>
    </location>
</feature>
<protein>
    <recommendedName>
        <fullName evidence="2">Ribosome hibernation promoting factor</fullName>
        <shortName evidence="2">HPF</shortName>
    </recommendedName>
</protein>
<comment type="subcellular location">
    <subcellularLocation>
        <location evidence="2">Cytoplasm</location>
    </subcellularLocation>
</comment>
<reference evidence="4 5" key="1">
    <citation type="submission" date="2021-02" db="EMBL/GenBank/DDBJ databases">
        <title>Bacillus sp. RD4P76, an endophyte from a halophyte.</title>
        <authorList>
            <person name="Sun J.-Q."/>
        </authorList>
    </citation>
    <scope>NUCLEOTIDE SEQUENCE [LARGE SCALE GENOMIC DNA]</scope>
    <source>
        <strain evidence="4 5">RD4P76</strain>
    </source>
</reference>
<proteinExistence type="inferred from homology"/>
<keyword evidence="2" id="KW-0963">Cytoplasm</keyword>
<dbReference type="Gene3D" id="3.30.160.100">
    <property type="entry name" value="Ribosome hibernation promotion factor-like"/>
    <property type="match status" value="1"/>
</dbReference>
<comment type="subunit">
    <text evidence="2">Interacts with 100S ribosomes.</text>
</comment>
<dbReference type="Gene3D" id="3.30.505.50">
    <property type="entry name" value="Sigma 54 modulation/S30EA ribosomal protein, C-terminal domain"/>
    <property type="match status" value="1"/>
</dbReference>
<comment type="function">
    <text evidence="2">Required for dimerization of active 70S ribosomes into 100S ribosomes in stationary phase; 100S ribosomes are translationally inactive and sometimes present during exponential growth.</text>
</comment>
<dbReference type="InterPro" id="IPR003489">
    <property type="entry name" value="RHF/RaiA"/>
</dbReference>
<dbReference type="PANTHER" id="PTHR33231">
    <property type="entry name" value="30S RIBOSOMAL PROTEIN"/>
    <property type="match status" value="1"/>
</dbReference>
<gene>
    <name evidence="4" type="primary">raiA</name>
    <name evidence="2" type="synonym">hpf</name>
    <name evidence="4" type="ORF">JR050_04880</name>
</gene>
<dbReference type="EMBL" id="JAFELM010000018">
    <property type="protein sequence ID" value="MBM6617005.1"/>
    <property type="molecule type" value="Genomic_DNA"/>
</dbReference>
<dbReference type="NCBIfam" id="TIGR00741">
    <property type="entry name" value="yfiA"/>
    <property type="match status" value="1"/>
</dbReference>
<evidence type="ECO:0000256" key="2">
    <source>
        <dbReference type="HAMAP-Rule" id="MF_00839"/>
    </source>
</evidence>
<dbReference type="Pfam" id="PF02482">
    <property type="entry name" value="Ribosomal_S30AE"/>
    <property type="match status" value="1"/>
</dbReference>
<evidence type="ECO:0000313" key="4">
    <source>
        <dbReference type="EMBL" id="MBM6617005.1"/>
    </source>
</evidence>
<dbReference type="Proteomes" id="UP001518925">
    <property type="component" value="Unassembled WGS sequence"/>
</dbReference>
<dbReference type="Pfam" id="PF16321">
    <property type="entry name" value="Ribosom_S30AE_C"/>
    <property type="match status" value="1"/>
</dbReference>
<dbReference type="RefSeq" id="WP_204202393.1">
    <property type="nucleotide sequence ID" value="NZ_JAFELM010000018.1"/>
</dbReference>
<keyword evidence="5" id="KW-1185">Reference proteome</keyword>
<comment type="similarity">
    <text evidence="2">Belongs to the HPF/YfiA ribosome-associated protein family. Long HPF subfamily.</text>
</comment>
<keyword evidence="1 2" id="KW-0810">Translation regulation</keyword>
<dbReference type="SUPFAM" id="SSF69754">
    <property type="entry name" value="Ribosome binding protein Y (YfiA homologue)"/>
    <property type="match status" value="1"/>
</dbReference>
<accession>A0ABS2DEW9</accession>
<name>A0ABS2DEW9_9BACI</name>
<dbReference type="InterPro" id="IPR050574">
    <property type="entry name" value="HPF/YfiA_ribosome-assoc"/>
</dbReference>
<dbReference type="PANTHER" id="PTHR33231:SF1">
    <property type="entry name" value="30S RIBOSOMAL PROTEIN"/>
    <property type="match status" value="1"/>
</dbReference>
<dbReference type="InterPro" id="IPR034694">
    <property type="entry name" value="HPF_long/plastid"/>
</dbReference>
<dbReference type="CDD" id="cd00552">
    <property type="entry name" value="RaiA"/>
    <property type="match status" value="1"/>
</dbReference>
<organism evidence="4 5">
    <name type="scientific">Bacillus suaedaesalsae</name>
    <dbReference type="NCBI Taxonomy" id="2810349"/>
    <lineage>
        <taxon>Bacteria</taxon>
        <taxon>Bacillati</taxon>
        <taxon>Bacillota</taxon>
        <taxon>Bacilli</taxon>
        <taxon>Bacillales</taxon>
        <taxon>Bacillaceae</taxon>
        <taxon>Bacillus</taxon>
    </lineage>
</organism>
<sequence>MRIDIHGKQLDVTEAIREYVEQRIERIEHLLDHSAKPSAQFKLSVIKYNHIVETTIHIGEYTIRVEESSDDMYKSIDMAQEKLKRKIRKLKTKLNHGKRVKIIPEIVEAEIEEDYQVVRVKRFDVKPMSQEEAILQMNLLEHTFYVFKNEDTNEMGVVYIRNKGEYGVIEASSI</sequence>
<dbReference type="InterPro" id="IPR032528">
    <property type="entry name" value="Ribosom_S30AE_C"/>
</dbReference>
<dbReference type="InterPro" id="IPR036567">
    <property type="entry name" value="RHF-like"/>
</dbReference>
<evidence type="ECO:0000256" key="1">
    <source>
        <dbReference type="ARBA" id="ARBA00022845"/>
    </source>
</evidence>
<evidence type="ECO:0000259" key="3">
    <source>
        <dbReference type="Pfam" id="PF16321"/>
    </source>
</evidence>
<evidence type="ECO:0000313" key="5">
    <source>
        <dbReference type="Proteomes" id="UP001518925"/>
    </source>
</evidence>
<dbReference type="InterPro" id="IPR038416">
    <property type="entry name" value="Ribosom_S30AE_C_sf"/>
</dbReference>
<comment type="caution">
    <text evidence="4">The sequence shown here is derived from an EMBL/GenBank/DDBJ whole genome shotgun (WGS) entry which is preliminary data.</text>
</comment>
<dbReference type="HAMAP" id="MF_00839">
    <property type="entry name" value="HPF"/>
    <property type="match status" value="1"/>
</dbReference>